<organism evidence="1 2">
    <name type="scientific">Candidatus Nomurabacteria bacterium CG10_big_fil_rev_8_21_14_0_10_35_16</name>
    <dbReference type="NCBI Taxonomy" id="1974731"/>
    <lineage>
        <taxon>Bacteria</taxon>
        <taxon>Candidatus Nomuraibacteriota</taxon>
    </lineage>
</organism>
<comment type="caution">
    <text evidence="1">The sequence shown here is derived from an EMBL/GenBank/DDBJ whole genome shotgun (WGS) entry which is preliminary data.</text>
</comment>
<reference evidence="2" key="1">
    <citation type="submission" date="2017-09" db="EMBL/GenBank/DDBJ databases">
        <title>Depth-based differentiation of microbial function through sediment-hosted aquifers and enrichment of novel symbionts in the deep terrestrial subsurface.</title>
        <authorList>
            <person name="Probst A.J."/>
            <person name="Ladd B."/>
            <person name="Jarett J.K."/>
            <person name="Geller-Mcgrath D.E."/>
            <person name="Sieber C.M.K."/>
            <person name="Emerson J.B."/>
            <person name="Anantharaman K."/>
            <person name="Thomas B.C."/>
            <person name="Malmstrom R."/>
            <person name="Stieglmeier M."/>
            <person name="Klingl A."/>
            <person name="Woyke T."/>
            <person name="Ryan C.M."/>
            <person name="Banfield J.F."/>
        </authorList>
    </citation>
    <scope>NUCLEOTIDE SEQUENCE [LARGE SCALE GENOMIC DNA]</scope>
</reference>
<evidence type="ECO:0000313" key="2">
    <source>
        <dbReference type="Proteomes" id="UP000230094"/>
    </source>
</evidence>
<name>A0A2H0TDG1_9BACT</name>
<protein>
    <submittedName>
        <fullName evidence="1">Uncharacterized protein</fullName>
    </submittedName>
</protein>
<dbReference type="EMBL" id="PFCQ01000005">
    <property type="protein sequence ID" value="PIR68434.1"/>
    <property type="molecule type" value="Genomic_DNA"/>
</dbReference>
<accession>A0A2H0TDG1</accession>
<gene>
    <name evidence="1" type="ORF">COU49_01040</name>
</gene>
<evidence type="ECO:0000313" key="1">
    <source>
        <dbReference type="EMBL" id="PIR68434.1"/>
    </source>
</evidence>
<dbReference type="Proteomes" id="UP000230094">
    <property type="component" value="Unassembled WGS sequence"/>
</dbReference>
<proteinExistence type="predicted"/>
<dbReference type="AlphaFoldDB" id="A0A2H0TDG1"/>
<sequence length="85" mass="9981">MAEDWLKKKKELEKRMLKVLKESGPLKPLDLWAIISMQYVKHLEIVYLKDIVPRYILQGTMVRLIDKGILKMTDELKVTINKAAE</sequence>